<sequence length="75" mass="7976">MKGLYKGLIGAVIGGATAGFWLMMDLVLPEPIGDYLLFGMMGIVNAIIGWQVARVVGKREEAVKQRDGSFASSSS</sequence>
<dbReference type="Proteomes" id="UP000198618">
    <property type="component" value="Unassembled WGS sequence"/>
</dbReference>
<evidence type="ECO:0000313" key="3">
    <source>
        <dbReference type="Proteomes" id="UP000198618"/>
    </source>
</evidence>
<feature type="transmembrane region" description="Helical" evidence="1">
    <location>
        <begin position="36"/>
        <end position="56"/>
    </location>
</feature>
<keyword evidence="1" id="KW-0812">Transmembrane</keyword>
<keyword evidence="1" id="KW-0472">Membrane</keyword>
<proteinExistence type="predicted"/>
<organism evidence="2 3">
    <name type="scientific">Oceanobacillus limi</name>
    <dbReference type="NCBI Taxonomy" id="930131"/>
    <lineage>
        <taxon>Bacteria</taxon>
        <taxon>Bacillati</taxon>
        <taxon>Bacillota</taxon>
        <taxon>Bacilli</taxon>
        <taxon>Bacillales</taxon>
        <taxon>Bacillaceae</taxon>
        <taxon>Oceanobacillus</taxon>
    </lineage>
</organism>
<dbReference type="EMBL" id="FOHE01000012">
    <property type="protein sequence ID" value="SET47746.1"/>
    <property type="molecule type" value="Genomic_DNA"/>
</dbReference>
<evidence type="ECO:0000256" key="1">
    <source>
        <dbReference type="SAM" id="Phobius"/>
    </source>
</evidence>
<dbReference type="RefSeq" id="WP_090870683.1">
    <property type="nucleotide sequence ID" value="NZ_FOHE01000012.1"/>
</dbReference>
<evidence type="ECO:0000313" key="2">
    <source>
        <dbReference type="EMBL" id="SET47746.1"/>
    </source>
</evidence>
<feature type="transmembrane region" description="Helical" evidence="1">
    <location>
        <begin position="7"/>
        <end position="24"/>
    </location>
</feature>
<keyword evidence="1" id="KW-1133">Transmembrane helix</keyword>
<dbReference type="OrthoDB" id="2882630at2"/>
<name>A0A1I0ERM8_9BACI</name>
<accession>A0A1I0ERM8</accession>
<keyword evidence="3" id="KW-1185">Reference proteome</keyword>
<gene>
    <name evidence="2" type="ORF">SAMN05216389_11254</name>
</gene>
<protein>
    <submittedName>
        <fullName evidence="2">Uncharacterized protein</fullName>
    </submittedName>
</protein>
<reference evidence="2 3" key="1">
    <citation type="submission" date="2016-10" db="EMBL/GenBank/DDBJ databases">
        <authorList>
            <person name="de Groot N.N."/>
        </authorList>
    </citation>
    <scope>NUCLEOTIDE SEQUENCE [LARGE SCALE GENOMIC DNA]</scope>
    <source>
        <strain evidence="2 3">IBRC-M 10780</strain>
    </source>
</reference>
<dbReference type="AlphaFoldDB" id="A0A1I0ERM8"/>